<accession>A0A7N0UWJ3</accession>
<evidence type="ECO:0000313" key="5">
    <source>
        <dbReference type="EnsemblPlants" id="Kaladp0085s0093.1.v1.1"/>
    </source>
</evidence>
<protein>
    <recommendedName>
        <fullName evidence="7">NYN domain-containing protein</fullName>
    </recommendedName>
</protein>
<feature type="domain" description="OST-HTH associated" evidence="3">
    <location>
        <begin position="563"/>
        <end position="618"/>
    </location>
</feature>
<dbReference type="CDD" id="cd10910">
    <property type="entry name" value="PIN_limkain_b1_N_like"/>
    <property type="match status" value="1"/>
</dbReference>
<reference evidence="5" key="1">
    <citation type="submission" date="2021-01" db="UniProtKB">
        <authorList>
            <consortium name="EnsemblPlants"/>
        </authorList>
    </citation>
    <scope>IDENTIFICATION</scope>
</reference>
<dbReference type="Proteomes" id="UP000594263">
    <property type="component" value="Unplaced"/>
</dbReference>
<dbReference type="AlphaFoldDB" id="A0A7N0UWJ3"/>
<evidence type="ECO:0000259" key="4">
    <source>
        <dbReference type="Pfam" id="PF24620"/>
    </source>
</evidence>
<evidence type="ECO:0000259" key="3">
    <source>
        <dbReference type="Pfam" id="PF14418"/>
    </source>
</evidence>
<dbReference type="PANTHER" id="PTHR14379">
    <property type="entry name" value="LIMKAIN B LKAP"/>
    <property type="match status" value="1"/>
</dbReference>
<dbReference type="Pfam" id="PF01936">
    <property type="entry name" value="NYN"/>
    <property type="match status" value="1"/>
</dbReference>
<feature type="region of interest" description="Disordered" evidence="1">
    <location>
        <begin position="246"/>
        <end position="270"/>
    </location>
</feature>
<evidence type="ECO:0000259" key="2">
    <source>
        <dbReference type="Pfam" id="PF01936"/>
    </source>
</evidence>
<dbReference type="OMA" id="DCDPHAI"/>
<keyword evidence="6" id="KW-1185">Reference proteome</keyword>
<dbReference type="InterPro" id="IPR025677">
    <property type="entry name" value="OST-HTH-assoc_dom"/>
</dbReference>
<evidence type="ECO:0008006" key="7">
    <source>
        <dbReference type="Google" id="ProtNLM"/>
    </source>
</evidence>
<dbReference type="EnsemblPlants" id="Kaladp0085s0093.1.v1.1">
    <property type="protein sequence ID" value="Kaladp0085s0093.1.v1.1"/>
    <property type="gene ID" value="Kaladp0085s0093.v1.1"/>
</dbReference>
<feature type="compositionally biased region" description="Basic and acidic residues" evidence="1">
    <location>
        <begin position="252"/>
        <end position="264"/>
    </location>
</feature>
<dbReference type="PANTHER" id="PTHR14379:SF7">
    <property type="entry name" value="ENDONUCLEASE OR GLYCOSYL HYDROLASE-RELATED"/>
    <property type="match status" value="1"/>
</dbReference>
<dbReference type="GO" id="GO:0010468">
    <property type="term" value="P:regulation of gene expression"/>
    <property type="evidence" value="ECO:0007669"/>
    <property type="project" value="InterPro"/>
</dbReference>
<evidence type="ECO:0000313" key="6">
    <source>
        <dbReference type="Proteomes" id="UP000594263"/>
    </source>
</evidence>
<proteinExistence type="predicted"/>
<dbReference type="GO" id="GO:0004540">
    <property type="term" value="F:RNA nuclease activity"/>
    <property type="evidence" value="ECO:0007669"/>
    <property type="project" value="InterPro"/>
</dbReference>
<dbReference type="Gene3D" id="3.40.50.1010">
    <property type="entry name" value="5'-nuclease"/>
    <property type="match status" value="1"/>
</dbReference>
<feature type="domain" description="NYN" evidence="2">
    <location>
        <begin position="22"/>
        <end position="158"/>
    </location>
</feature>
<organism evidence="5 6">
    <name type="scientific">Kalanchoe fedtschenkoi</name>
    <name type="common">Lavender scallops</name>
    <name type="synonym">South American air plant</name>
    <dbReference type="NCBI Taxonomy" id="63787"/>
    <lineage>
        <taxon>Eukaryota</taxon>
        <taxon>Viridiplantae</taxon>
        <taxon>Streptophyta</taxon>
        <taxon>Embryophyta</taxon>
        <taxon>Tracheophyta</taxon>
        <taxon>Spermatophyta</taxon>
        <taxon>Magnoliopsida</taxon>
        <taxon>eudicotyledons</taxon>
        <taxon>Gunneridae</taxon>
        <taxon>Pentapetalae</taxon>
        <taxon>Saxifragales</taxon>
        <taxon>Crassulaceae</taxon>
        <taxon>Kalanchoe</taxon>
    </lineage>
</organism>
<sequence>MGGDGSAAAGLPAAEPQYEKAKTSVWWDIENCHVPKGFDAYSIAQNISSALVKMKYCGPVSISAYGDTTKIPSNVQQALSSTGIALNHVPAGVKDASDKKILVDMLFWAVDNPAPANYLLISGDRDFSNALHQLRMRRYNILLAQPQKASAPLVAAAKSVWLWTNLILGGFPLSSGESSQLANISGTSNSVVPSSSFVPAVPPIASVSTGYNYNSSSAAMGNGNAGYAMKHVPKNTNQPGLVRSVSMPGGSRENETVNHNRPEQTRPIQFKKAPHEFFVASRPVTTSSLNSLSCQEFSSNSSSGAVANPQTHQSLPLSSGITPHSSAPPSNTYTNSNWPMPPSYNATSLPKKPMGYGPFPFAVNPRPNMQWTKKEANQNPQEPSLPVKLSTSTQSYNPYPNKQYVPVSFNGKFPGVQSLPPSTATTNSKTSATQGVAGTQVLPEVPDCVVQGLIGVILLALNTLKSEKIAPTEANVFDCIKHDVDLKKKNIDTRKALDYALEHHMVEKRAAGALHVYVGRNDKLWNFVNPQGGKPDQYSVEDWNRIQEFLASPSGRSEIMAASCRYEAAQILRKACFEKLALGEVLQILTMICDIKKWIESSPSGWQPIHITLSSSESDTDSKVSS</sequence>
<dbReference type="Pfam" id="PF14418">
    <property type="entry name" value="OHA"/>
    <property type="match status" value="1"/>
</dbReference>
<dbReference type="InterPro" id="IPR024768">
    <property type="entry name" value="Marf1"/>
</dbReference>
<feature type="domain" description="DUF7625" evidence="4">
    <location>
        <begin position="446"/>
        <end position="533"/>
    </location>
</feature>
<feature type="region of interest" description="Disordered" evidence="1">
    <location>
        <begin position="294"/>
        <end position="341"/>
    </location>
</feature>
<dbReference type="InterPro" id="IPR056042">
    <property type="entry name" value="DUF7625"/>
</dbReference>
<dbReference type="Gramene" id="Kaladp0085s0093.1.v1.1">
    <property type="protein sequence ID" value="Kaladp0085s0093.1.v1.1"/>
    <property type="gene ID" value="Kaladp0085s0093.v1.1"/>
</dbReference>
<evidence type="ECO:0000256" key="1">
    <source>
        <dbReference type="SAM" id="MobiDB-lite"/>
    </source>
</evidence>
<dbReference type="InterPro" id="IPR021139">
    <property type="entry name" value="NYN"/>
</dbReference>
<dbReference type="Pfam" id="PF24620">
    <property type="entry name" value="DUF7625"/>
    <property type="match status" value="1"/>
</dbReference>
<dbReference type="GO" id="GO:0005777">
    <property type="term" value="C:peroxisome"/>
    <property type="evidence" value="ECO:0007669"/>
    <property type="project" value="InterPro"/>
</dbReference>
<name>A0A7N0UWJ3_KALFE</name>